<evidence type="ECO:0000313" key="3">
    <source>
        <dbReference type="Proteomes" id="UP000237347"/>
    </source>
</evidence>
<protein>
    <submittedName>
        <fullName evidence="2">Uncharacterized protein</fullName>
    </submittedName>
</protein>
<name>A0AAW0JC66_QUESU</name>
<evidence type="ECO:0000256" key="1">
    <source>
        <dbReference type="SAM" id="Phobius"/>
    </source>
</evidence>
<dbReference type="InterPro" id="IPR039357">
    <property type="entry name" value="SRD5A/TECR"/>
</dbReference>
<dbReference type="EMBL" id="PKMF04000599">
    <property type="protein sequence ID" value="KAK7824508.1"/>
    <property type="molecule type" value="Genomic_DNA"/>
</dbReference>
<gene>
    <name evidence="2" type="ORF">CFP56_034289</name>
</gene>
<sequence length="113" mass="12896">MVMSVFLSFIFPPPPSLFIKAMSVVSLTSLAYTGFSEARGKHLNYSKFWNANSHQSITKIKLTSRTGMLFLYTPAFLAALTSFVLFPHHDFRTLLLKSALALHFFKRIFEFIV</sequence>
<feature type="transmembrane region" description="Helical" evidence="1">
    <location>
        <begin position="17"/>
        <end position="35"/>
    </location>
</feature>
<organism evidence="2 3">
    <name type="scientific">Quercus suber</name>
    <name type="common">Cork oak</name>
    <dbReference type="NCBI Taxonomy" id="58331"/>
    <lineage>
        <taxon>Eukaryota</taxon>
        <taxon>Viridiplantae</taxon>
        <taxon>Streptophyta</taxon>
        <taxon>Embryophyta</taxon>
        <taxon>Tracheophyta</taxon>
        <taxon>Spermatophyta</taxon>
        <taxon>Magnoliopsida</taxon>
        <taxon>eudicotyledons</taxon>
        <taxon>Gunneridae</taxon>
        <taxon>Pentapetalae</taxon>
        <taxon>rosids</taxon>
        <taxon>fabids</taxon>
        <taxon>Fagales</taxon>
        <taxon>Fagaceae</taxon>
        <taxon>Quercus</taxon>
    </lineage>
</organism>
<dbReference type="PANTHER" id="PTHR10556:SF35">
    <property type="entry name" value="3-OXO-5-ALPHA-STEROID 4-DEHYDROGENASE FAMILY PROTEIN"/>
    <property type="match status" value="1"/>
</dbReference>
<dbReference type="AlphaFoldDB" id="A0AAW0JC66"/>
<proteinExistence type="predicted"/>
<keyword evidence="1" id="KW-1133">Transmembrane helix</keyword>
<reference evidence="2 3" key="1">
    <citation type="journal article" date="2018" name="Sci. Data">
        <title>The draft genome sequence of cork oak.</title>
        <authorList>
            <person name="Ramos A.M."/>
            <person name="Usie A."/>
            <person name="Barbosa P."/>
            <person name="Barros P.M."/>
            <person name="Capote T."/>
            <person name="Chaves I."/>
            <person name="Simoes F."/>
            <person name="Abreu I."/>
            <person name="Carrasquinho I."/>
            <person name="Faro C."/>
            <person name="Guimaraes J.B."/>
            <person name="Mendonca D."/>
            <person name="Nobrega F."/>
            <person name="Rodrigues L."/>
            <person name="Saibo N.J.M."/>
            <person name="Varela M.C."/>
            <person name="Egas C."/>
            <person name="Matos J."/>
            <person name="Miguel C.M."/>
            <person name="Oliveira M.M."/>
            <person name="Ricardo C.P."/>
            <person name="Goncalves S."/>
        </authorList>
    </citation>
    <scope>NUCLEOTIDE SEQUENCE [LARGE SCALE GENOMIC DNA]</scope>
    <source>
        <strain evidence="3">cv. HL8</strain>
    </source>
</reference>
<keyword evidence="1" id="KW-0812">Transmembrane</keyword>
<comment type="caution">
    <text evidence="2">The sequence shown here is derived from an EMBL/GenBank/DDBJ whole genome shotgun (WGS) entry which is preliminary data.</text>
</comment>
<dbReference type="PANTHER" id="PTHR10556">
    <property type="entry name" value="3-OXO-5-ALPHA-STEROID 4-DEHYDROGENASE"/>
    <property type="match status" value="1"/>
</dbReference>
<keyword evidence="3" id="KW-1185">Reference proteome</keyword>
<keyword evidence="1" id="KW-0472">Membrane</keyword>
<dbReference type="Proteomes" id="UP000237347">
    <property type="component" value="Unassembled WGS sequence"/>
</dbReference>
<accession>A0AAW0JC66</accession>
<feature type="transmembrane region" description="Helical" evidence="1">
    <location>
        <begin position="69"/>
        <end position="86"/>
    </location>
</feature>
<dbReference type="GO" id="GO:0016491">
    <property type="term" value="F:oxidoreductase activity"/>
    <property type="evidence" value="ECO:0007669"/>
    <property type="project" value="TreeGrafter"/>
</dbReference>
<evidence type="ECO:0000313" key="2">
    <source>
        <dbReference type="EMBL" id="KAK7824508.1"/>
    </source>
</evidence>